<dbReference type="Pfam" id="PF04149">
    <property type="entry name" value="DUF397"/>
    <property type="match status" value="1"/>
</dbReference>
<name>A0A3A4B1I1_9ACTN</name>
<organism evidence="2 3">
    <name type="scientific">Bailinhaonella thermotolerans</name>
    <dbReference type="NCBI Taxonomy" id="1070861"/>
    <lineage>
        <taxon>Bacteria</taxon>
        <taxon>Bacillati</taxon>
        <taxon>Actinomycetota</taxon>
        <taxon>Actinomycetes</taxon>
        <taxon>Streptosporangiales</taxon>
        <taxon>Streptosporangiaceae</taxon>
        <taxon>Bailinhaonella</taxon>
    </lineage>
</organism>
<dbReference type="InterPro" id="IPR007278">
    <property type="entry name" value="DUF397"/>
</dbReference>
<dbReference type="RefSeq" id="WP_119927955.1">
    <property type="nucleotide sequence ID" value="NZ_QZEY01000007.1"/>
</dbReference>
<sequence length="67" mass="7380">MSQEPKERVWVKSSYSGEADQCVEIAWQAGGVAVRDSKNPGGAVLSYTRHEWQAFVQAIKQGKALNT</sequence>
<dbReference type="Proteomes" id="UP000265768">
    <property type="component" value="Unassembled WGS sequence"/>
</dbReference>
<keyword evidence="3" id="KW-1185">Reference proteome</keyword>
<feature type="domain" description="DUF397" evidence="1">
    <location>
        <begin position="9"/>
        <end position="60"/>
    </location>
</feature>
<proteinExistence type="predicted"/>
<gene>
    <name evidence="2" type="ORF">D5H75_19610</name>
</gene>
<dbReference type="OrthoDB" id="3482190at2"/>
<dbReference type="EMBL" id="QZEY01000007">
    <property type="protein sequence ID" value="RJL31270.1"/>
    <property type="molecule type" value="Genomic_DNA"/>
</dbReference>
<dbReference type="AlphaFoldDB" id="A0A3A4B1I1"/>
<evidence type="ECO:0000313" key="2">
    <source>
        <dbReference type="EMBL" id="RJL31270.1"/>
    </source>
</evidence>
<protein>
    <submittedName>
        <fullName evidence="2">DUF397 domain-containing protein</fullName>
    </submittedName>
</protein>
<reference evidence="2 3" key="1">
    <citation type="submission" date="2018-09" db="EMBL/GenBank/DDBJ databases">
        <title>YIM 75507 draft genome.</title>
        <authorList>
            <person name="Tang S."/>
            <person name="Feng Y."/>
        </authorList>
    </citation>
    <scope>NUCLEOTIDE SEQUENCE [LARGE SCALE GENOMIC DNA]</scope>
    <source>
        <strain evidence="2 3">YIM 75507</strain>
    </source>
</reference>
<accession>A0A3A4B1I1</accession>
<evidence type="ECO:0000313" key="3">
    <source>
        <dbReference type="Proteomes" id="UP000265768"/>
    </source>
</evidence>
<evidence type="ECO:0000259" key="1">
    <source>
        <dbReference type="Pfam" id="PF04149"/>
    </source>
</evidence>
<comment type="caution">
    <text evidence="2">The sequence shown here is derived from an EMBL/GenBank/DDBJ whole genome shotgun (WGS) entry which is preliminary data.</text>
</comment>